<dbReference type="PANTHER" id="PTHR42703">
    <property type="entry name" value="NADH DEHYDROGENASE"/>
    <property type="match status" value="1"/>
</dbReference>
<feature type="transmembrane region" description="Helical" evidence="8">
    <location>
        <begin position="413"/>
        <end position="434"/>
    </location>
</feature>
<comment type="similarity">
    <text evidence="2">Belongs to the CPA3 antiporters (TC 2.A.63) subunit D family.</text>
</comment>
<evidence type="ECO:0000256" key="8">
    <source>
        <dbReference type="SAM" id="Phobius"/>
    </source>
</evidence>
<feature type="transmembrane region" description="Helical" evidence="8">
    <location>
        <begin position="272"/>
        <end position="293"/>
    </location>
</feature>
<feature type="transmembrane region" description="Helical" evidence="8">
    <location>
        <begin position="27"/>
        <end position="49"/>
    </location>
</feature>
<comment type="subcellular location">
    <subcellularLocation>
        <location evidence="1">Cell membrane</location>
        <topology evidence="1">Multi-pass membrane protein</topology>
    </subcellularLocation>
    <subcellularLocation>
        <location evidence="7">Membrane</location>
        <topology evidence="7">Multi-pass membrane protein</topology>
    </subcellularLocation>
</comment>
<comment type="caution">
    <text evidence="10">The sequence shown here is derived from an EMBL/GenBank/DDBJ whole genome shotgun (WGS) entry which is preliminary data.</text>
</comment>
<sequence>MTMLPVLPILIPLLAAAACLLSWRSVLWQRVASTIGAVGLLGSAIALLITADRHDIVTVQIGSWSAPFGITLVADRFSAIMVLLAGTMGLLVCLFSLFEATRRDVHRGFFPLLLILLAGVCGAFLTGDLFNLYVWFEVLLIASFVLLGLVGGRANIEGAVKYVALNLVGSMLFLTATGVLYGVTKTLNMADLHGALREVQAQNPTLVLTLAATFAVAFGLKAALFPLFFWLPASYHVPPAAVCAVFAALLTKVGVYALVRVFTLVFPDAEPVLWVILILAAITMVSGVLGAVTQYEFKRILAWHSISQVGYIVAGVGLLAVPDPEVQALGLAAAVVFLVHHGTIKPALFLVAGLVKWREGTTELRQLGGLAGATPWLAALFLLAALSLAGLPPSSGFWAKLAVLRALVVAQEWWVLAAALAAGLLTLMSMMKIWNEAFWKDRPLAEKVQGLEGDPALPKPHAIPKAFAAPVVALIVLVTAIGLWPQPLLGYADRAAAQLLTPSAYVEAVGVPPREINTTPDDVSSVILDVEEPQP</sequence>
<evidence type="ECO:0000256" key="2">
    <source>
        <dbReference type="ARBA" id="ARBA00005346"/>
    </source>
</evidence>
<feature type="transmembrane region" description="Helical" evidence="8">
    <location>
        <begin position="162"/>
        <end position="184"/>
    </location>
</feature>
<dbReference type="InterPro" id="IPR003918">
    <property type="entry name" value="NADH_UbQ_OxRdtase"/>
</dbReference>
<feature type="transmembrane region" description="Helical" evidence="8">
    <location>
        <begin position="109"/>
        <end position="126"/>
    </location>
</feature>
<evidence type="ECO:0000259" key="9">
    <source>
        <dbReference type="Pfam" id="PF00361"/>
    </source>
</evidence>
<dbReference type="Proteomes" id="UP000541810">
    <property type="component" value="Unassembled WGS sequence"/>
</dbReference>
<feature type="transmembrane region" description="Helical" evidence="8">
    <location>
        <begin position="80"/>
        <end position="97"/>
    </location>
</feature>
<evidence type="ECO:0000256" key="3">
    <source>
        <dbReference type="ARBA" id="ARBA00022475"/>
    </source>
</evidence>
<name>A0A7X0H3K9_9BACT</name>
<evidence type="ECO:0000256" key="1">
    <source>
        <dbReference type="ARBA" id="ARBA00004651"/>
    </source>
</evidence>
<reference evidence="10 11" key="1">
    <citation type="submission" date="2020-08" db="EMBL/GenBank/DDBJ databases">
        <title>Genomic Encyclopedia of Type Strains, Phase IV (KMG-IV): sequencing the most valuable type-strain genomes for metagenomic binning, comparative biology and taxonomic classification.</title>
        <authorList>
            <person name="Goeker M."/>
        </authorList>
    </citation>
    <scope>NUCLEOTIDE SEQUENCE [LARGE SCALE GENOMIC DNA]</scope>
    <source>
        <strain evidence="10 11">DSM 103725</strain>
    </source>
</reference>
<feature type="transmembrane region" description="Helical" evidence="8">
    <location>
        <begin position="204"/>
        <end position="229"/>
    </location>
</feature>
<evidence type="ECO:0000256" key="4">
    <source>
        <dbReference type="ARBA" id="ARBA00022692"/>
    </source>
</evidence>
<dbReference type="EMBL" id="JACHGY010000001">
    <property type="protein sequence ID" value="MBB6428443.1"/>
    <property type="molecule type" value="Genomic_DNA"/>
</dbReference>
<dbReference type="PRINTS" id="PR01437">
    <property type="entry name" value="NUOXDRDTASE4"/>
</dbReference>
<feature type="transmembrane region" description="Helical" evidence="8">
    <location>
        <begin position="367"/>
        <end position="393"/>
    </location>
</feature>
<dbReference type="GO" id="GO:0008137">
    <property type="term" value="F:NADH dehydrogenase (ubiquinone) activity"/>
    <property type="evidence" value="ECO:0007669"/>
    <property type="project" value="InterPro"/>
</dbReference>
<evidence type="ECO:0000313" key="10">
    <source>
        <dbReference type="EMBL" id="MBB6428443.1"/>
    </source>
</evidence>
<dbReference type="AlphaFoldDB" id="A0A7X0H3K9"/>
<feature type="transmembrane region" description="Helical" evidence="8">
    <location>
        <begin position="328"/>
        <end position="355"/>
    </location>
</feature>
<feature type="domain" description="NADH:quinone oxidoreductase/Mrp antiporter transmembrane" evidence="9">
    <location>
        <begin position="127"/>
        <end position="425"/>
    </location>
</feature>
<keyword evidence="4 7" id="KW-0812">Transmembrane</keyword>
<feature type="transmembrane region" description="Helical" evidence="8">
    <location>
        <begin position="466"/>
        <end position="484"/>
    </location>
</feature>
<feature type="transmembrane region" description="Helical" evidence="8">
    <location>
        <begin position="300"/>
        <end position="322"/>
    </location>
</feature>
<dbReference type="Pfam" id="PF00361">
    <property type="entry name" value="Proton_antipo_M"/>
    <property type="match status" value="1"/>
</dbReference>
<keyword evidence="5 8" id="KW-1133">Transmembrane helix</keyword>
<gene>
    <name evidence="10" type="ORF">HNQ40_000249</name>
</gene>
<evidence type="ECO:0000256" key="7">
    <source>
        <dbReference type="RuleBase" id="RU000320"/>
    </source>
</evidence>
<keyword evidence="11" id="KW-1185">Reference proteome</keyword>
<proteinExistence type="inferred from homology"/>
<evidence type="ECO:0000256" key="6">
    <source>
        <dbReference type="ARBA" id="ARBA00023136"/>
    </source>
</evidence>
<organism evidence="10 11">
    <name type="scientific">Algisphaera agarilytica</name>
    <dbReference type="NCBI Taxonomy" id="1385975"/>
    <lineage>
        <taxon>Bacteria</taxon>
        <taxon>Pseudomonadati</taxon>
        <taxon>Planctomycetota</taxon>
        <taxon>Phycisphaerae</taxon>
        <taxon>Phycisphaerales</taxon>
        <taxon>Phycisphaeraceae</taxon>
        <taxon>Algisphaera</taxon>
    </lineage>
</organism>
<keyword evidence="6 8" id="KW-0472">Membrane</keyword>
<keyword evidence="3" id="KW-1003">Cell membrane</keyword>
<evidence type="ECO:0000313" key="11">
    <source>
        <dbReference type="Proteomes" id="UP000541810"/>
    </source>
</evidence>
<feature type="transmembrane region" description="Helical" evidence="8">
    <location>
        <begin position="132"/>
        <end position="150"/>
    </location>
</feature>
<dbReference type="PANTHER" id="PTHR42703:SF1">
    <property type="entry name" value="NA(+)_H(+) ANTIPORTER SUBUNIT D1"/>
    <property type="match status" value="1"/>
</dbReference>
<evidence type="ECO:0000256" key="5">
    <source>
        <dbReference type="ARBA" id="ARBA00022989"/>
    </source>
</evidence>
<feature type="transmembrane region" description="Helical" evidence="8">
    <location>
        <begin position="241"/>
        <end position="266"/>
    </location>
</feature>
<dbReference type="GO" id="GO:0005886">
    <property type="term" value="C:plasma membrane"/>
    <property type="evidence" value="ECO:0007669"/>
    <property type="project" value="UniProtKB-SubCell"/>
</dbReference>
<protein>
    <submittedName>
        <fullName evidence="10">Multicomponent Na+:H+ antiporter subunit D</fullName>
    </submittedName>
</protein>
<dbReference type="InterPro" id="IPR001750">
    <property type="entry name" value="ND/Mrp_TM"/>
</dbReference>
<dbReference type="RefSeq" id="WP_184675584.1">
    <property type="nucleotide sequence ID" value="NZ_JACHGY010000001.1"/>
</dbReference>
<accession>A0A7X0H3K9</accession>
<dbReference type="GO" id="GO:0042773">
    <property type="term" value="P:ATP synthesis coupled electron transport"/>
    <property type="evidence" value="ECO:0007669"/>
    <property type="project" value="InterPro"/>
</dbReference>
<dbReference type="InterPro" id="IPR050586">
    <property type="entry name" value="CPA3_Na-H_Antiporter_D"/>
</dbReference>